<dbReference type="EMBL" id="CAJPEV010001306">
    <property type="protein sequence ID" value="CAG0891964.1"/>
    <property type="molecule type" value="Genomic_DNA"/>
</dbReference>
<dbReference type="PANTHER" id="PTHR24261:SF7">
    <property type="entry name" value="KRINGLE DOMAIN-CONTAINING PROTEIN"/>
    <property type="match status" value="1"/>
</dbReference>
<feature type="non-terminal residue" evidence="5">
    <location>
        <position position="513"/>
    </location>
</feature>
<dbReference type="InterPro" id="IPR038178">
    <property type="entry name" value="Kringle_sf"/>
</dbReference>
<dbReference type="AlphaFoldDB" id="A0A7R8XJ86"/>
<feature type="domain" description="Kringle" evidence="4">
    <location>
        <begin position="433"/>
        <end position="513"/>
    </location>
</feature>
<feature type="domain" description="Kringle" evidence="4">
    <location>
        <begin position="327"/>
        <end position="405"/>
    </location>
</feature>
<gene>
    <name evidence="5" type="ORF">DSTB1V02_LOCUS6860</name>
</gene>
<dbReference type="Proteomes" id="UP000677054">
    <property type="component" value="Unassembled WGS sequence"/>
</dbReference>
<evidence type="ECO:0000259" key="4">
    <source>
        <dbReference type="PROSITE" id="PS50070"/>
    </source>
</evidence>
<evidence type="ECO:0000313" key="5">
    <source>
        <dbReference type="EMBL" id="CAD7247021.1"/>
    </source>
</evidence>
<feature type="domain" description="Kringle" evidence="4">
    <location>
        <begin position="1"/>
        <end position="82"/>
    </location>
</feature>
<protein>
    <recommendedName>
        <fullName evidence="4">Kringle domain-containing protein</fullName>
    </recommendedName>
</protein>
<keyword evidence="2 3" id="KW-1015">Disulfide bond</keyword>
<organism evidence="5">
    <name type="scientific">Darwinula stevensoni</name>
    <dbReference type="NCBI Taxonomy" id="69355"/>
    <lineage>
        <taxon>Eukaryota</taxon>
        <taxon>Metazoa</taxon>
        <taxon>Ecdysozoa</taxon>
        <taxon>Arthropoda</taxon>
        <taxon>Crustacea</taxon>
        <taxon>Oligostraca</taxon>
        <taxon>Ostracoda</taxon>
        <taxon>Podocopa</taxon>
        <taxon>Podocopida</taxon>
        <taxon>Darwinulocopina</taxon>
        <taxon>Darwinuloidea</taxon>
        <taxon>Darwinulidae</taxon>
        <taxon>Darwinula</taxon>
    </lineage>
</organism>
<dbReference type="InterPro" id="IPR050759">
    <property type="entry name" value="Serine_protease_kringle"/>
</dbReference>
<dbReference type="PROSITE" id="PS50070">
    <property type="entry name" value="KRINGLE_2"/>
    <property type="match status" value="5"/>
</dbReference>
<dbReference type="InterPro" id="IPR013806">
    <property type="entry name" value="Kringle-like"/>
</dbReference>
<feature type="disulfide bond" evidence="3">
    <location>
        <begin position="181"/>
        <end position="204"/>
    </location>
</feature>
<feature type="domain" description="Kringle" evidence="4">
    <location>
        <begin position="129"/>
        <end position="209"/>
    </location>
</feature>
<evidence type="ECO:0000256" key="2">
    <source>
        <dbReference type="ARBA" id="ARBA00023157"/>
    </source>
</evidence>
<comment type="caution">
    <text evidence="3">Lacks conserved residue(s) required for the propagation of feature annotation.</text>
</comment>
<dbReference type="OrthoDB" id="1915767at2759"/>
<accession>A0A7R8XJ86</accession>
<feature type="domain" description="Kringle" evidence="4">
    <location>
        <begin position="231"/>
        <end position="314"/>
    </location>
</feature>
<reference evidence="5" key="1">
    <citation type="submission" date="2020-11" db="EMBL/GenBank/DDBJ databases">
        <authorList>
            <person name="Tran Van P."/>
        </authorList>
    </citation>
    <scope>NUCLEOTIDE SEQUENCE</scope>
</reference>
<evidence type="ECO:0000256" key="3">
    <source>
        <dbReference type="PROSITE-ProRule" id="PRU00121"/>
    </source>
</evidence>
<sequence length="513" mass="59199">MGREYIGKVNETVSGKECLRWDSKDFGTPNDSLANVTYSEHFSNLDTWSHQNYCRNPSGKERPWCFVMDEDAEWEYCDIPMCTDEGNYLFIAPSSSFICPHHLLIDAPEEWSFVVYFVEHPPECKITQQGGEYIGRTNVSHSGLACQEWMEPWSIIIPGNGTFFLPAFPDYGETRESHNFCRNPDADAAPWCFIEDEYLVSEYCDIPFCKVREVQGGPQGNVYPECRLTEKGKEYVGTNSVTETGKPCVDWEKNPYGMPWDFFNIEAGYPDHFIYSDPAIHKNYCRNPALYRDKPWCFISQPDIEWEYCDIPLCQNLEPPECKLTTSGGEYVGRQNTTISGFRCQHWLASKPSFHYQIIRSLSTFPDEVDGRHNFCRNPDNFGHGPWCYSKDSKEGWEYCDVPFCPKTEGERCDVRVSGNCISPLECKDTLIGDMYIGTKNITKSGLPCQRWMIISSNTKSSDFWYRSPESFPDNMHPSHNFCRNPNFNPEGPWCYNGAGTDPFWEYCDIEFC</sequence>
<feature type="disulfide bond" evidence="3">
    <location>
        <begin position="54"/>
        <end position="77"/>
    </location>
</feature>
<dbReference type="PROSITE" id="PS00021">
    <property type="entry name" value="KRINGLE_1"/>
    <property type="match status" value="5"/>
</dbReference>
<dbReference type="Pfam" id="PF00051">
    <property type="entry name" value="Kringle"/>
    <property type="match status" value="5"/>
</dbReference>
<dbReference type="Gene3D" id="2.40.20.10">
    <property type="entry name" value="Plasminogen Kringle 4"/>
    <property type="match status" value="5"/>
</dbReference>
<dbReference type="EMBL" id="LR900823">
    <property type="protein sequence ID" value="CAD7247021.1"/>
    <property type="molecule type" value="Genomic_DNA"/>
</dbReference>
<dbReference type="SMART" id="SM00130">
    <property type="entry name" value="KR"/>
    <property type="match status" value="5"/>
</dbReference>
<dbReference type="PANTHER" id="PTHR24261">
    <property type="entry name" value="PLASMINOGEN-RELATED"/>
    <property type="match status" value="1"/>
</dbReference>
<dbReference type="InterPro" id="IPR018056">
    <property type="entry name" value="Kringle_CS"/>
</dbReference>
<evidence type="ECO:0000256" key="1">
    <source>
        <dbReference type="ARBA" id="ARBA00022572"/>
    </source>
</evidence>
<dbReference type="CDD" id="cd00108">
    <property type="entry name" value="KR"/>
    <property type="match status" value="2"/>
</dbReference>
<name>A0A7R8XJ86_9CRUS</name>
<dbReference type="PRINTS" id="PR00018">
    <property type="entry name" value="KRINGLE"/>
</dbReference>
<evidence type="ECO:0000313" key="6">
    <source>
        <dbReference type="Proteomes" id="UP000677054"/>
    </source>
</evidence>
<dbReference type="SUPFAM" id="SSF57440">
    <property type="entry name" value="Kringle-like"/>
    <property type="match status" value="5"/>
</dbReference>
<proteinExistence type="predicted"/>
<keyword evidence="1 3" id="KW-0420">Kringle</keyword>
<dbReference type="InterPro" id="IPR000001">
    <property type="entry name" value="Kringle"/>
</dbReference>
<keyword evidence="6" id="KW-1185">Reference proteome</keyword>